<proteinExistence type="predicted"/>
<dbReference type="PANTHER" id="PTHR32294">
    <property type="entry name" value="DNA POLYMERASE III SUBUNIT ALPHA"/>
    <property type="match status" value="1"/>
</dbReference>
<dbReference type="InterPro" id="IPR004805">
    <property type="entry name" value="DnaE2/DnaE/PolC"/>
</dbReference>
<feature type="domain" description="DNA polymerase helix-hairpin-helix motif" evidence="1">
    <location>
        <begin position="4"/>
        <end position="71"/>
    </location>
</feature>
<dbReference type="GO" id="GO:0006260">
    <property type="term" value="P:DNA replication"/>
    <property type="evidence" value="ECO:0007669"/>
    <property type="project" value="InterPro"/>
</dbReference>
<evidence type="ECO:0000313" key="2">
    <source>
        <dbReference type="EMBL" id="GAI39474.1"/>
    </source>
</evidence>
<dbReference type="GO" id="GO:0008408">
    <property type="term" value="F:3'-5' exonuclease activity"/>
    <property type="evidence" value="ECO:0007669"/>
    <property type="project" value="InterPro"/>
</dbReference>
<comment type="caution">
    <text evidence="2">The sequence shown here is derived from an EMBL/GenBank/DDBJ whole genome shotgun (WGS) entry which is preliminary data.</text>
</comment>
<name>X1Q8A7_9ZZZZ</name>
<protein>
    <recommendedName>
        <fullName evidence="1">DNA polymerase helix-hairpin-helix motif domain-containing protein</fullName>
    </recommendedName>
</protein>
<organism evidence="2">
    <name type="scientific">marine sediment metagenome</name>
    <dbReference type="NCBI Taxonomy" id="412755"/>
    <lineage>
        <taxon>unclassified sequences</taxon>
        <taxon>metagenomes</taxon>
        <taxon>ecological metagenomes</taxon>
    </lineage>
</organism>
<dbReference type="Pfam" id="PF14579">
    <property type="entry name" value="HHH_6"/>
    <property type="match status" value="1"/>
</dbReference>
<dbReference type="AlphaFoldDB" id="X1Q8A7"/>
<dbReference type="Gene3D" id="1.10.150.870">
    <property type="match status" value="1"/>
</dbReference>
<reference evidence="2" key="1">
    <citation type="journal article" date="2014" name="Front. Microbiol.">
        <title>High frequency of phylogenetically diverse reductive dehalogenase-homologous genes in deep subseafloor sedimentary metagenomes.</title>
        <authorList>
            <person name="Kawai M."/>
            <person name="Futagami T."/>
            <person name="Toyoda A."/>
            <person name="Takaki Y."/>
            <person name="Nishi S."/>
            <person name="Hori S."/>
            <person name="Arai W."/>
            <person name="Tsubouchi T."/>
            <person name="Morono Y."/>
            <person name="Uchiyama I."/>
            <person name="Ito T."/>
            <person name="Fujiyama A."/>
            <person name="Inagaki F."/>
            <person name="Takami H."/>
        </authorList>
    </citation>
    <scope>NUCLEOTIDE SEQUENCE</scope>
    <source>
        <strain evidence="2">Expedition CK06-06</strain>
    </source>
</reference>
<accession>X1Q8A7</accession>
<evidence type="ECO:0000259" key="1">
    <source>
        <dbReference type="Pfam" id="PF14579"/>
    </source>
</evidence>
<dbReference type="EMBL" id="BARV01030275">
    <property type="protein sequence ID" value="GAI39474.1"/>
    <property type="molecule type" value="Genomic_DNA"/>
</dbReference>
<dbReference type="InterPro" id="IPR029460">
    <property type="entry name" value="DNAPol_HHH"/>
</dbReference>
<feature type="non-terminal residue" evidence="2">
    <location>
        <position position="1"/>
    </location>
</feature>
<sequence length="162" mass="18358">FDCYTVENGAIRVSLKQLKGMSEEALKSILSARADGKFTSLRDFVLRTNVSQLTLNNLVRVGTLDSLGSRNELLLQLPKLVDLRKKIVSGTRPLFEDTKSEVNLPEEILNDGRKARMLVERELLSLDLSAHPLDFYPFDNGVTKMKDLPSRWQECGLCWAYL</sequence>
<gene>
    <name evidence="2" type="ORF">S06H3_48109</name>
</gene>